<protein>
    <recommendedName>
        <fullName evidence="3">cellulase</fullName>
        <ecNumber evidence="3">3.2.1.4</ecNumber>
    </recommendedName>
</protein>
<evidence type="ECO:0000256" key="10">
    <source>
        <dbReference type="SAM" id="SignalP"/>
    </source>
</evidence>
<evidence type="ECO:0000313" key="12">
    <source>
        <dbReference type="EMBL" id="CAL5227220.1"/>
    </source>
</evidence>
<evidence type="ECO:0000256" key="6">
    <source>
        <dbReference type="ARBA" id="ARBA00023277"/>
    </source>
</evidence>
<keyword evidence="8" id="KW-0624">Polysaccharide degradation</keyword>
<feature type="region of interest" description="Disordered" evidence="9">
    <location>
        <begin position="651"/>
        <end position="681"/>
    </location>
</feature>
<keyword evidence="6" id="KW-0119">Carbohydrate metabolism</keyword>
<dbReference type="InterPro" id="IPR008928">
    <property type="entry name" value="6-hairpin_glycosidase_sf"/>
</dbReference>
<feature type="compositionally biased region" description="Low complexity" evidence="9">
    <location>
        <begin position="672"/>
        <end position="681"/>
    </location>
</feature>
<comment type="caution">
    <text evidence="12">The sequence shown here is derived from an EMBL/GenBank/DDBJ whole genome shotgun (WGS) entry which is preliminary data.</text>
</comment>
<dbReference type="EMBL" id="CAXHTA020000017">
    <property type="protein sequence ID" value="CAL5227220.1"/>
    <property type="molecule type" value="Genomic_DNA"/>
</dbReference>
<keyword evidence="4" id="KW-0378">Hydrolase</keyword>
<dbReference type="Gene3D" id="1.50.10.10">
    <property type="match status" value="1"/>
</dbReference>
<keyword evidence="10" id="KW-0732">Signal</keyword>
<proteinExistence type="inferred from homology"/>
<evidence type="ECO:0000256" key="2">
    <source>
        <dbReference type="ARBA" id="ARBA00007072"/>
    </source>
</evidence>
<dbReference type="PANTHER" id="PTHR22298">
    <property type="entry name" value="ENDO-1,4-BETA-GLUCANASE"/>
    <property type="match status" value="1"/>
</dbReference>
<accession>A0ABP1G7B5</accession>
<evidence type="ECO:0000256" key="9">
    <source>
        <dbReference type="SAM" id="MobiDB-lite"/>
    </source>
</evidence>
<evidence type="ECO:0000313" key="13">
    <source>
        <dbReference type="Proteomes" id="UP001497392"/>
    </source>
</evidence>
<feature type="compositionally biased region" description="Low complexity" evidence="9">
    <location>
        <begin position="604"/>
        <end position="614"/>
    </location>
</feature>
<feature type="region of interest" description="Disordered" evidence="9">
    <location>
        <begin position="586"/>
        <end position="617"/>
    </location>
</feature>
<sequence>MKRQQCLLALVCCLVFSSHFAAAVGKKLQGKAVTAKQARLKKEEAEKCTEENAAACYDHTGNIGIGPVKVGEKFPSKAEPAYQYSEVLHKSFLFYYQQRSGKLPHQRLAWRGDTCETCEGATGEDLSGGYFEAGGSYLKFSYPLAFTITQLAWGVVEYRDGYAKVGELEEALEAIKWGTDYLLNCHVEPTKFVAMFGNSETDFGYFGPPEEHLQWTQEEREATYITPEDPSSEICGEVAAAFAASSLALKDTEPEYADELIEHAKQMLEFGMEHSGSYMKSKLEGLVDQAKHYPSSNFNDELSWGAIWLYFATGEDDYLQTATMYYDKLNSWKADNYAYDWDNKSPALHVLLTQIFPSEMMKYGVNAKEYFDEYLPGSKRTVFHTKKGLSWRNAWGVLRYSANNAFIAYVHADQMKEQGDEAYAAKLFTYATTQINYMLGDAGRSYVVGFGKDPPSTPFHKWSFNSYIDYPKRGQTYEMQHDEFHNSDTPNRFLAYGALVGGPGADDKFEDSRGWCCAAFNEVSIDYNAAFTGALARLVAFYDNMKPFSDCTLDLGWTHPNATLANKPQWPADDCHHGCCNGEKPPTSPAVAAVTGSRKEGSTSAQKSQKAAAKSADKVAEVTEAVKEAKDAKKEAVVELEKGADTVEKVARATGRGLERKHRRKKDRARQQARAGVAQES</sequence>
<comment type="similarity">
    <text evidence="2">Belongs to the glycosyl hydrolase 9 (cellulase E) family.</text>
</comment>
<evidence type="ECO:0000256" key="1">
    <source>
        <dbReference type="ARBA" id="ARBA00000966"/>
    </source>
</evidence>
<evidence type="ECO:0000256" key="7">
    <source>
        <dbReference type="ARBA" id="ARBA00023295"/>
    </source>
</evidence>
<comment type="catalytic activity">
    <reaction evidence="1">
        <text>Endohydrolysis of (1-&gt;4)-beta-D-glucosidic linkages in cellulose, lichenin and cereal beta-D-glucans.</text>
        <dbReference type="EC" id="3.2.1.4"/>
    </reaction>
</comment>
<feature type="compositionally biased region" description="Basic residues" evidence="9">
    <location>
        <begin position="659"/>
        <end position="668"/>
    </location>
</feature>
<organism evidence="12 13">
    <name type="scientific">Coccomyxa viridis</name>
    <dbReference type="NCBI Taxonomy" id="1274662"/>
    <lineage>
        <taxon>Eukaryota</taxon>
        <taxon>Viridiplantae</taxon>
        <taxon>Chlorophyta</taxon>
        <taxon>core chlorophytes</taxon>
        <taxon>Trebouxiophyceae</taxon>
        <taxon>Trebouxiophyceae incertae sedis</taxon>
        <taxon>Coccomyxaceae</taxon>
        <taxon>Coccomyxa</taxon>
    </lineage>
</organism>
<feature type="domain" description="Glycoside hydrolase family 9" evidence="11">
    <location>
        <begin position="84"/>
        <end position="535"/>
    </location>
</feature>
<keyword evidence="5" id="KW-0136">Cellulose degradation</keyword>
<keyword evidence="13" id="KW-1185">Reference proteome</keyword>
<keyword evidence="7" id="KW-0326">Glycosidase</keyword>
<dbReference type="Pfam" id="PF00759">
    <property type="entry name" value="Glyco_hydro_9"/>
    <property type="match status" value="1"/>
</dbReference>
<evidence type="ECO:0000256" key="3">
    <source>
        <dbReference type="ARBA" id="ARBA00012601"/>
    </source>
</evidence>
<evidence type="ECO:0000256" key="5">
    <source>
        <dbReference type="ARBA" id="ARBA00023001"/>
    </source>
</evidence>
<evidence type="ECO:0000256" key="4">
    <source>
        <dbReference type="ARBA" id="ARBA00022801"/>
    </source>
</evidence>
<dbReference type="InterPro" id="IPR012341">
    <property type="entry name" value="6hp_glycosidase-like_sf"/>
</dbReference>
<dbReference type="EC" id="3.2.1.4" evidence="3"/>
<evidence type="ECO:0000256" key="8">
    <source>
        <dbReference type="ARBA" id="ARBA00023326"/>
    </source>
</evidence>
<evidence type="ECO:0000259" key="11">
    <source>
        <dbReference type="Pfam" id="PF00759"/>
    </source>
</evidence>
<dbReference type="Proteomes" id="UP001497392">
    <property type="component" value="Unassembled WGS sequence"/>
</dbReference>
<name>A0ABP1G7B5_9CHLO</name>
<reference evidence="12 13" key="1">
    <citation type="submission" date="2024-06" db="EMBL/GenBank/DDBJ databases">
        <authorList>
            <person name="Kraege A."/>
            <person name="Thomma B."/>
        </authorList>
    </citation>
    <scope>NUCLEOTIDE SEQUENCE [LARGE SCALE GENOMIC DNA]</scope>
</reference>
<gene>
    <name evidence="12" type="primary">g10141</name>
    <name evidence="12" type="ORF">VP750_LOCUS9126</name>
</gene>
<feature type="signal peptide" evidence="10">
    <location>
        <begin position="1"/>
        <end position="25"/>
    </location>
</feature>
<dbReference type="InterPro" id="IPR001701">
    <property type="entry name" value="Glyco_hydro_9"/>
</dbReference>
<feature type="chain" id="PRO_5045906486" description="cellulase" evidence="10">
    <location>
        <begin position="26"/>
        <end position="681"/>
    </location>
</feature>
<dbReference type="SUPFAM" id="SSF48208">
    <property type="entry name" value="Six-hairpin glycosidases"/>
    <property type="match status" value="1"/>
</dbReference>